<proteinExistence type="predicted"/>
<evidence type="ECO:0000256" key="1">
    <source>
        <dbReference type="SAM" id="SignalP"/>
    </source>
</evidence>
<evidence type="ECO:0000313" key="2">
    <source>
        <dbReference type="EMBL" id="SCL41244.1"/>
    </source>
</evidence>
<protein>
    <submittedName>
        <fullName evidence="2">Uncharacterized protein</fullName>
    </submittedName>
</protein>
<sequence>MRTIRKVLAATAVAGAFTASLLAGAAPASATTEGTAGFGTFTGWGSSSIASQAIWLAELDAERWASMSGFDPFFDCFTTYSSATQVTPTYYNATVRISCFN</sequence>
<feature type="signal peptide" evidence="1">
    <location>
        <begin position="1"/>
        <end position="25"/>
    </location>
</feature>
<feature type="chain" id="PRO_5039332140" evidence="1">
    <location>
        <begin position="26"/>
        <end position="101"/>
    </location>
</feature>
<evidence type="ECO:0000313" key="3">
    <source>
        <dbReference type="Proteomes" id="UP000198959"/>
    </source>
</evidence>
<reference evidence="3" key="1">
    <citation type="submission" date="2016-06" db="EMBL/GenBank/DDBJ databases">
        <authorList>
            <person name="Varghese N."/>
            <person name="Submissions Spin"/>
        </authorList>
    </citation>
    <scope>NUCLEOTIDE SEQUENCE [LARGE SCALE GENOMIC DNA]</scope>
    <source>
        <strain evidence="3">DSM 43817</strain>
    </source>
</reference>
<keyword evidence="1" id="KW-0732">Signal</keyword>
<dbReference type="AlphaFoldDB" id="A0A1C6THN7"/>
<organism evidence="2 3">
    <name type="scientific">Micromonospora pallida</name>
    <dbReference type="NCBI Taxonomy" id="145854"/>
    <lineage>
        <taxon>Bacteria</taxon>
        <taxon>Bacillati</taxon>
        <taxon>Actinomycetota</taxon>
        <taxon>Actinomycetes</taxon>
        <taxon>Micromonosporales</taxon>
        <taxon>Micromonosporaceae</taxon>
        <taxon>Micromonospora</taxon>
    </lineage>
</organism>
<keyword evidence="3" id="KW-1185">Reference proteome</keyword>
<accession>A0A1C6THN7</accession>
<dbReference type="STRING" id="145854.GA0074692_6217"/>
<name>A0A1C6THN7_9ACTN</name>
<dbReference type="Proteomes" id="UP000198959">
    <property type="component" value="Unassembled WGS sequence"/>
</dbReference>
<dbReference type="RefSeq" id="WP_091650905.1">
    <property type="nucleotide sequence ID" value="NZ_FMHW01000002.1"/>
</dbReference>
<gene>
    <name evidence="2" type="ORF">GA0074692_6217</name>
</gene>
<dbReference type="EMBL" id="FMHW01000002">
    <property type="protein sequence ID" value="SCL41244.1"/>
    <property type="molecule type" value="Genomic_DNA"/>
</dbReference>